<evidence type="ECO:0000313" key="2">
    <source>
        <dbReference type="WBParaSite" id="nRc.2.0.1.t06837-RA"/>
    </source>
</evidence>
<evidence type="ECO:0000313" key="1">
    <source>
        <dbReference type="Proteomes" id="UP000887565"/>
    </source>
</evidence>
<accession>A0A915HZ41</accession>
<dbReference type="WBParaSite" id="nRc.2.0.1.t06837-RA">
    <property type="protein sequence ID" value="nRc.2.0.1.t06837-RA"/>
    <property type="gene ID" value="nRc.2.0.1.g06837"/>
</dbReference>
<proteinExistence type="predicted"/>
<name>A0A915HZ41_ROMCU</name>
<keyword evidence="1" id="KW-1185">Reference proteome</keyword>
<dbReference type="AlphaFoldDB" id="A0A915HZ41"/>
<organism evidence="1 2">
    <name type="scientific">Romanomermis culicivorax</name>
    <name type="common">Nematode worm</name>
    <dbReference type="NCBI Taxonomy" id="13658"/>
    <lineage>
        <taxon>Eukaryota</taxon>
        <taxon>Metazoa</taxon>
        <taxon>Ecdysozoa</taxon>
        <taxon>Nematoda</taxon>
        <taxon>Enoplea</taxon>
        <taxon>Dorylaimia</taxon>
        <taxon>Mermithida</taxon>
        <taxon>Mermithoidea</taxon>
        <taxon>Mermithidae</taxon>
        <taxon>Romanomermis</taxon>
    </lineage>
</organism>
<sequence>MQNVLTSAIHGATEMLKDNQCRFYGSQNTTTLLVLRSLLSLLVNTTPTATKLDELFSIISATDSSNTLVCTKNDQPFMQGVIKDTQDRTIYFHNIAAFHEWIVNPAKPSSINEVAFHDKLAEFESNFRHNDSLKNGSAIRK</sequence>
<dbReference type="Proteomes" id="UP000887565">
    <property type="component" value="Unplaced"/>
</dbReference>
<protein>
    <submittedName>
        <fullName evidence="2">Uncharacterized protein</fullName>
    </submittedName>
</protein>
<reference evidence="2" key="1">
    <citation type="submission" date="2022-11" db="UniProtKB">
        <authorList>
            <consortium name="WormBaseParasite"/>
        </authorList>
    </citation>
    <scope>IDENTIFICATION</scope>
</reference>